<sequence>MAPISHADARSRQSVIENARRVIDRELEAAAFAISDIRSMRNALSFIVTLPEEVLAHIFFFLTLSNPFFYPSQTTSWLAVTYVCRSWRTAALAHPRLWSEIYIGPRPEWARLFLERAKAVPLSF</sequence>
<organism evidence="1 2">
    <name type="scientific">Vararia minispora EC-137</name>
    <dbReference type="NCBI Taxonomy" id="1314806"/>
    <lineage>
        <taxon>Eukaryota</taxon>
        <taxon>Fungi</taxon>
        <taxon>Dikarya</taxon>
        <taxon>Basidiomycota</taxon>
        <taxon>Agaricomycotina</taxon>
        <taxon>Agaricomycetes</taxon>
        <taxon>Russulales</taxon>
        <taxon>Lachnocladiaceae</taxon>
        <taxon>Vararia</taxon>
    </lineage>
</organism>
<evidence type="ECO:0000313" key="2">
    <source>
        <dbReference type="Proteomes" id="UP000814128"/>
    </source>
</evidence>
<accession>A0ACB8QV87</accession>
<reference evidence="1" key="1">
    <citation type="submission" date="2021-02" db="EMBL/GenBank/DDBJ databases">
        <authorList>
            <consortium name="DOE Joint Genome Institute"/>
            <person name="Ahrendt S."/>
            <person name="Looney B.P."/>
            <person name="Miyauchi S."/>
            <person name="Morin E."/>
            <person name="Drula E."/>
            <person name="Courty P.E."/>
            <person name="Chicoki N."/>
            <person name="Fauchery L."/>
            <person name="Kohler A."/>
            <person name="Kuo A."/>
            <person name="Labutti K."/>
            <person name="Pangilinan J."/>
            <person name="Lipzen A."/>
            <person name="Riley R."/>
            <person name="Andreopoulos W."/>
            <person name="He G."/>
            <person name="Johnson J."/>
            <person name="Barry K.W."/>
            <person name="Grigoriev I.V."/>
            <person name="Nagy L."/>
            <person name="Hibbett D."/>
            <person name="Henrissat B."/>
            <person name="Matheny P.B."/>
            <person name="Labbe J."/>
            <person name="Martin F."/>
        </authorList>
    </citation>
    <scope>NUCLEOTIDE SEQUENCE</scope>
    <source>
        <strain evidence="1">EC-137</strain>
    </source>
</reference>
<evidence type="ECO:0000313" key="1">
    <source>
        <dbReference type="EMBL" id="KAI0035356.1"/>
    </source>
</evidence>
<feature type="non-terminal residue" evidence="1">
    <location>
        <position position="124"/>
    </location>
</feature>
<keyword evidence="2" id="KW-1185">Reference proteome</keyword>
<gene>
    <name evidence="1" type="ORF">K488DRAFT_43582</name>
</gene>
<name>A0ACB8QV87_9AGAM</name>
<dbReference type="EMBL" id="MU273486">
    <property type="protein sequence ID" value="KAI0035356.1"/>
    <property type="molecule type" value="Genomic_DNA"/>
</dbReference>
<proteinExistence type="predicted"/>
<dbReference type="Proteomes" id="UP000814128">
    <property type="component" value="Unassembled WGS sequence"/>
</dbReference>
<protein>
    <submittedName>
        <fullName evidence="1">Uncharacterized protein</fullName>
    </submittedName>
</protein>
<reference evidence="1" key="2">
    <citation type="journal article" date="2022" name="New Phytol.">
        <title>Evolutionary transition to the ectomycorrhizal habit in the genomes of a hyperdiverse lineage of mushroom-forming fungi.</title>
        <authorList>
            <person name="Looney B."/>
            <person name="Miyauchi S."/>
            <person name="Morin E."/>
            <person name="Drula E."/>
            <person name="Courty P.E."/>
            <person name="Kohler A."/>
            <person name="Kuo A."/>
            <person name="LaButti K."/>
            <person name="Pangilinan J."/>
            <person name="Lipzen A."/>
            <person name="Riley R."/>
            <person name="Andreopoulos W."/>
            <person name="He G."/>
            <person name="Johnson J."/>
            <person name="Nolan M."/>
            <person name="Tritt A."/>
            <person name="Barry K.W."/>
            <person name="Grigoriev I.V."/>
            <person name="Nagy L.G."/>
            <person name="Hibbett D."/>
            <person name="Henrissat B."/>
            <person name="Matheny P.B."/>
            <person name="Labbe J."/>
            <person name="Martin F.M."/>
        </authorList>
    </citation>
    <scope>NUCLEOTIDE SEQUENCE</scope>
    <source>
        <strain evidence="1">EC-137</strain>
    </source>
</reference>
<comment type="caution">
    <text evidence="1">The sequence shown here is derived from an EMBL/GenBank/DDBJ whole genome shotgun (WGS) entry which is preliminary data.</text>
</comment>